<comment type="caution">
    <text evidence="1">The sequence shown here is derived from an EMBL/GenBank/DDBJ whole genome shotgun (WGS) entry which is preliminary data.</text>
</comment>
<dbReference type="Proteomes" id="UP000467132">
    <property type="component" value="Unassembled WGS sequence"/>
</dbReference>
<gene>
    <name evidence="1" type="ORF">D3Z33_15555</name>
</gene>
<accession>A0A845R3L7</accession>
<evidence type="ECO:0000313" key="2">
    <source>
        <dbReference type="Proteomes" id="UP000467132"/>
    </source>
</evidence>
<proteinExistence type="predicted"/>
<sequence>MNTKYYKKYIEKLININPVEIIIKRKVNTPDGYKGTTSTTKKINATVTLYDKKGSRQIATDEGISYTGVIVTKLLALNDTDIIEGDTFKVDNKTYKVSFIKSYMGICKQAELEVIA</sequence>
<dbReference type="AlphaFoldDB" id="A0A845R3L7"/>
<protein>
    <submittedName>
        <fullName evidence="1">Uncharacterized protein</fullName>
    </submittedName>
</protein>
<name>A0A845R3L7_9CLOT</name>
<keyword evidence="2" id="KW-1185">Reference proteome</keyword>
<reference evidence="1 2" key="1">
    <citation type="submission" date="2018-08" db="EMBL/GenBank/DDBJ databases">
        <title>Murine metabolic-syndrome-specific gut microbial biobank.</title>
        <authorList>
            <person name="Liu C."/>
        </authorList>
    </citation>
    <scope>NUCLEOTIDE SEQUENCE [LARGE SCALE GENOMIC DNA]</scope>
    <source>
        <strain evidence="1 2">583</strain>
    </source>
</reference>
<dbReference type="EMBL" id="QXXA01000026">
    <property type="protein sequence ID" value="NBI08276.1"/>
    <property type="molecule type" value="Genomic_DNA"/>
</dbReference>
<dbReference type="RefSeq" id="WP_160198740.1">
    <property type="nucleotide sequence ID" value="NZ_QXXA01000026.1"/>
</dbReference>
<organism evidence="1 2">
    <name type="scientific">Senegalia massiliensis</name>
    <dbReference type="NCBI Taxonomy" id="1720316"/>
    <lineage>
        <taxon>Bacteria</taxon>
        <taxon>Bacillati</taxon>
        <taxon>Bacillota</taxon>
        <taxon>Clostridia</taxon>
        <taxon>Eubacteriales</taxon>
        <taxon>Clostridiaceae</taxon>
        <taxon>Senegalia</taxon>
    </lineage>
</organism>
<evidence type="ECO:0000313" key="1">
    <source>
        <dbReference type="EMBL" id="NBI08276.1"/>
    </source>
</evidence>